<feature type="transmembrane region" description="Helical" evidence="12">
    <location>
        <begin position="530"/>
        <end position="549"/>
    </location>
</feature>
<dbReference type="Pfam" id="PF00474">
    <property type="entry name" value="SSF"/>
    <property type="match status" value="1"/>
</dbReference>
<feature type="transmembrane region" description="Helical" evidence="12">
    <location>
        <begin position="355"/>
        <end position="377"/>
    </location>
</feature>
<feature type="transmembrane region" description="Helical" evidence="12">
    <location>
        <begin position="222"/>
        <end position="239"/>
    </location>
</feature>
<feature type="transmembrane region" description="Helical" evidence="12">
    <location>
        <begin position="43"/>
        <end position="66"/>
    </location>
</feature>
<dbReference type="Gene3D" id="1.20.1730.10">
    <property type="entry name" value="Sodium/glucose cotransporter"/>
    <property type="match status" value="1"/>
</dbReference>
<feature type="transmembrane region" description="Helical" evidence="12">
    <location>
        <begin position="182"/>
        <end position="202"/>
    </location>
</feature>
<protein>
    <submittedName>
        <fullName evidence="13">Na+:solute symporter</fullName>
    </submittedName>
</protein>
<keyword evidence="3" id="KW-0813">Transport</keyword>
<evidence type="ECO:0000256" key="10">
    <source>
        <dbReference type="ARBA" id="ARBA00023201"/>
    </source>
</evidence>
<feature type="transmembrane region" description="Helical" evidence="12">
    <location>
        <begin position="72"/>
        <end position="93"/>
    </location>
</feature>
<feature type="transmembrane region" description="Helical" evidence="12">
    <location>
        <begin position="260"/>
        <end position="277"/>
    </location>
</feature>
<dbReference type="Proteomes" id="UP000606600">
    <property type="component" value="Unassembled WGS sequence"/>
</dbReference>
<keyword evidence="8" id="KW-0406">Ion transport</keyword>
<evidence type="ECO:0000256" key="11">
    <source>
        <dbReference type="RuleBase" id="RU362091"/>
    </source>
</evidence>
<dbReference type="InterPro" id="IPR001734">
    <property type="entry name" value="Na/solute_symporter"/>
</dbReference>
<sequence length="561" mass="60751">MVQIDFYVMAIFALLIFAIGLTFTKAGSKNGQAFFEAGGATPWWINGLSLFISYFSAGTFVVWGSIAYKSGLVSNVIQLTMAISGLLVARFIAGKWKKTGAMTAADYLGRRFGVKTQQFYTYLILLLSLFSTAAVLYPVGKMVHVATLFPLNTCIIVIGLIIVLYTAAGGLWAVLVTDVVQFVILSASVFIVIPIAFSEIGGVSQLFAKAPPGFFQPFNADYTFEFMLAFIVYQLFYIGGNWAYVQRYTSVATVKESKKVAYLFTALYLVSPVIWMLPPMIYRIINPNLQGLEPEGAYMMICQKVLPAGLIGLVLAGMISATSSKANTTINLVATVFANDIYKPLIRPKSSEKELILMARLFTLLFGALTIIVAILIPRAGGVVEVVLSTASIAGGALFGPIIWSLFTRRQTAFSLVTVSVISLLVSLFFKVVTPSLFDFKFNRTMETIVGVGLPVLLLIAFELYYQLNSLQGPDYMVAAPETPNTQTLAEHAASQQQNVFGVKVIAISMSVIGVGIIALGVLAPNFSGVVIGVGLFILIMAAIIWYKIKPKPAVEPRAGG</sequence>
<dbReference type="PANTHER" id="PTHR42985:SF40">
    <property type="entry name" value="LD47995P-RELATED"/>
    <property type="match status" value="1"/>
</dbReference>
<evidence type="ECO:0000256" key="2">
    <source>
        <dbReference type="ARBA" id="ARBA00006434"/>
    </source>
</evidence>
<feature type="transmembrane region" description="Helical" evidence="12">
    <location>
        <begin position="297"/>
        <end position="319"/>
    </location>
</feature>
<evidence type="ECO:0000256" key="6">
    <source>
        <dbReference type="ARBA" id="ARBA00022989"/>
    </source>
</evidence>
<comment type="similarity">
    <text evidence="2 11">Belongs to the sodium:solute symporter (SSF) (TC 2.A.21) family.</text>
</comment>
<evidence type="ECO:0000256" key="3">
    <source>
        <dbReference type="ARBA" id="ARBA00022448"/>
    </source>
</evidence>
<comment type="caution">
    <text evidence="13">The sequence shown here is derived from an EMBL/GenBank/DDBJ whole genome shotgun (WGS) entry which is preliminary data.</text>
</comment>
<dbReference type="RefSeq" id="WP_191187333.1">
    <property type="nucleotide sequence ID" value="NZ_JACWMY010000001.1"/>
</dbReference>
<dbReference type="InterPro" id="IPR051163">
    <property type="entry name" value="Sodium:Solute_Symporter_SSF"/>
</dbReference>
<keyword evidence="14" id="KW-1185">Reference proteome</keyword>
<keyword evidence="9 12" id="KW-0472">Membrane</keyword>
<dbReference type="PANTHER" id="PTHR42985">
    <property type="entry name" value="SODIUM-COUPLED MONOCARBOXYLATE TRANSPORTER"/>
    <property type="match status" value="1"/>
</dbReference>
<evidence type="ECO:0000256" key="1">
    <source>
        <dbReference type="ARBA" id="ARBA00004651"/>
    </source>
</evidence>
<keyword evidence="5 12" id="KW-0812">Transmembrane</keyword>
<feature type="transmembrane region" description="Helical" evidence="12">
    <location>
        <begin position="6"/>
        <end position="23"/>
    </location>
</feature>
<accession>A0ABR7WMD6</accession>
<feature type="transmembrane region" description="Helical" evidence="12">
    <location>
        <begin position="505"/>
        <end position="524"/>
    </location>
</feature>
<evidence type="ECO:0000256" key="7">
    <source>
        <dbReference type="ARBA" id="ARBA00023053"/>
    </source>
</evidence>
<evidence type="ECO:0000313" key="13">
    <source>
        <dbReference type="EMBL" id="MBD1362662.1"/>
    </source>
</evidence>
<keyword evidence="7" id="KW-0915">Sodium</keyword>
<comment type="subcellular location">
    <subcellularLocation>
        <location evidence="1">Cell membrane</location>
        <topology evidence="1">Multi-pass membrane protein</topology>
    </subcellularLocation>
</comment>
<keyword evidence="4" id="KW-1003">Cell membrane</keyword>
<dbReference type="PROSITE" id="PS50283">
    <property type="entry name" value="NA_SOLUT_SYMP_3"/>
    <property type="match status" value="1"/>
</dbReference>
<dbReference type="EMBL" id="JACWMY010000001">
    <property type="protein sequence ID" value="MBD1362662.1"/>
    <property type="molecule type" value="Genomic_DNA"/>
</dbReference>
<feature type="transmembrane region" description="Helical" evidence="12">
    <location>
        <begin position="119"/>
        <end position="137"/>
    </location>
</feature>
<dbReference type="NCBIfam" id="TIGR00813">
    <property type="entry name" value="sss"/>
    <property type="match status" value="1"/>
</dbReference>
<gene>
    <name evidence="13" type="ORF">IDJ77_02465</name>
</gene>
<evidence type="ECO:0000256" key="12">
    <source>
        <dbReference type="SAM" id="Phobius"/>
    </source>
</evidence>
<keyword evidence="10" id="KW-0739">Sodium transport</keyword>
<proteinExistence type="inferred from homology"/>
<feature type="transmembrane region" description="Helical" evidence="12">
    <location>
        <begin position="414"/>
        <end position="433"/>
    </location>
</feature>
<evidence type="ECO:0000313" key="14">
    <source>
        <dbReference type="Proteomes" id="UP000606600"/>
    </source>
</evidence>
<keyword evidence="6 12" id="KW-1133">Transmembrane helix</keyword>
<evidence type="ECO:0000256" key="9">
    <source>
        <dbReference type="ARBA" id="ARBA00023136"/>
    </source>
</evidence>
<evidence type="ECO:0000256" key="8">
    <source>
        <dbReference type="ARBA" id="ARBA00023065"/>
    </source>
</evidence>
<feature type="transmembrane region" description="Helical" evidence="12">
    <location>
        <begin position="149"/>
        <end position="175"/>
    </location>
</feature>
<dbReference type="InterPro" id="IPR038377">
    <property type="entry name" value="Na/Glc_symporter_sf"/>
</dbReference>
<evidence type="ECO:0000256" key="4">
    <source>
        <dbReference type="ARBA" id="ARBA00022475"/>
    </source>
</evidence>
<reference evidence="13 14" key="1">
    <citation type="submission" date="2020-09" db="EMBL/GenBank/DDBJ databases">
        <title>Novel species of Mucilaginibacter isolated from a glacier on the Tibetan Plateau.</title>
        <authorList>
            <person name="Liu Q."/>
            <person name="Xin Y.-H."/>
        </authorList>
    </citation>
    <scope>NUCLEOTIDE SEQUENCE [LARGE SCALE GENOMIC DNA]</scope>
    <source>
        <strain evidence="13 14">ZT4R22</strain>
    </source>
</reference>
<feature type="transmembrane region" description="Helical" evidence="12">
    <location>
        <begin position="445"/>
        <end position="466"/>
    </location>
</feature>
<dbReference type="CDD" id="cd11477">
    <property type="entry name" value="SLC5sbd_u1"/>
    <property type="match status" value="1"/>
</dbReference>
<feature type="transmembrane region" description="Helical" evidence="12">
    <location>
        <begin position="383"/>
        <end position="407"/>
    </location>
</feature>
<evidence type="ECO:0000256" key="5">
    <source>
        <dbReference type="ARBA" id="ARBA00022692"/>
    </source>
</evidence>
<organism evidence="13 14">
    <name type="scientific">Mucilaginibacter pankratovii</name>
    <dbReference type="NCBI Taxonomy" id="2772110"/>
    <lineage>
        <taxon>Bacteria</taxon>
        <taxon>Pseudomonadati</taxon>
        <taxon>Bacteroidota</taxon>
        <taxon>Sphingobacteriia</taxon>
        <taxon>Sphingobacteriales</taxon>
        <taxon>Sphingobacteriaceae</taxon>
        <taxon>Mucilaginibacter</taxon>
    </lineage>
</organism>
<name>A0ABR7WMD6_9SPHI</name>